<keyword evidence="7" id="KW-1185">Reference proteome</keyword>
<evidence type="ECO:0000256" key="3">
    <source>
        <dbReference type="ARBA" id="ARBA00023163"/>
    </source>
</evidence>
<name>B9RVE4_RICCO</name>
<keyword evidence="3" id="KW-0804">Transcription</keyword>
<dbReference type="STRING" id="3988.B9RVE4"/>
<evidence type="ECO:0000313" key="6">
    <source>
        <dbReference type="EMBL" id="EEF44645.1"/>
    </source>
</evidence>
<comment type="similarity">
    <text evidence="5">Belongs to the GRAS family.</text>
</comment>
<evidence type="ECO:0000256" key="4">
    <source>
        <dbReference type="ARBA" id="ARBA00023242"/>
    </source>
</evidence>
<comment type="subcellular location">
    <subcellularLocation>
        <location evidence="1">Nucleus</location>
    </subcellularLocation>
</comment>
<gene>
    <name evidence="6" type="ORF">RCOM_1134560</name>
</gene>
<dbReference type="Proteomes" id="UP000008311">
    <property type="component" value="Unassembled WGS sequence"/>
</dbReference>
<reference evidence="7" key="1">
    <citation type="journal article" date="2010" name="Nat. Biotechnol.">
        <title>Draft genome sequence of the oilseed species Ricinus communis.</title>
        <authorList>
            <person name="Chan A.P."/>
            <person name="Crabtree J."/>
            <person name="Zhao Q."/>
            <person name="Lorenzi H."/>
            <person name="Orvis J."/>
            <person name="Puiu D."/>
            <person name="Melake-Berhan A."/>
            <person name="Jones K.M."/>
            <person name="Redman J."/>
            <person name="Chen G."/>
            <person name="Cahoon E.B."/>
            <person name="Gedil M."/>
            <person name="Stanke M."/>
            <person name="Haas B.J."/>
            <person name="Wortman J.R."/>
            <person name="Fraser-Liggett C.M."/>
            <person name="Ravel J."/>
            <person name="Rabinowicz P.D."/>
        </authorList>
    </citation>
    <scope>NUCLEOTIDE SEQUENCE [LARGE SCALE GENOMIC DNA]</scope>
    <source>
        <strain evidence="7">cv. Hale</strain>
    </source>
</reference>
<keyword evidence="2" id="KW-0805">Transcription regulation</keyword>
<dbReference type="GO" id="GO:0005634">
    <property type="term" value="C:nucleus"/>
    <property type="evidence" value="ECO:0007669"/>
    <property type="project" value="UniProtKB-SubCell"/>
</dbReference>
<proteinExistence type="inferred from homology"/>
<comment type="caution">
    <text evidence="5">Lacks conserved residue(s) required for the propagation of feature annotation.</text>
</comment>
<protein>
    <submittedName>
        <fullName evidence="6">Uncharacterized protein</fullName>
    </submittedName>
</protein>
<accession>B9RVE4</accession>
<dbReference type="AlphaFoldDB" id="B9RVE4"/>
<dbReference type="InParanoid" id="B9RVE4"/>
<organism evidence="6 7">
    <name type="scientific">Ricinus communis</name>
    <name type="common">Castor bean</name>
    <dbReference type="NCBI Taxonomy" id="3988"/>
    <lineage>
        <taxon>Eukaryota</taxon>
        <taxon>Viridiplantae</taxon>
        <taxon>Streptophyta</taxon>
        <taxon>Embryophyta</taxon>
        <taxon>Tracheophyta</taxon>
        <taxon>Spermatophyta</taxon>
        <taxon>Magnoliopsida</taxon>
        <taxon>eudicotyledons</taxon>
        <taxon>Gunneridae</taxon>
        <taxon>Pentapetalae</taxon>
        <taxon>rosids</taxon>
        <taxon>fabids</taxon>
        <taxon>Malpighiales</taxon>
        <taxon>Euphorbiaceae</taxon>
        <taxon>Acalyphoideae</taxon>
        <taxon>Acalypheae</taxon>
        <taxon>Ricinus</taxon>
    </lineage>
</organism>
<evidence type="ECO:0000256" key="5">
    <source>
        <dbReference type="PROSITE-ProRule" id="PRU01191"/>
    </source>
</evidence>
<evidence type="ECO:0000256" key="2">
    <source>
        <dbReference type="ARBA" id="ARBA00023015"/>
    </source>
</evidence>
<dbReference type="EMBL" id="EQ973820">
    <property type="protein sequence ID" value="EEF44645.1"/>
    <property type="molecule type" value="Genomic_DNA"/>
</dbReference>
<dbReference type="Pfam" id="PF03514">
    <property type="entry name" value="GRAS"/>
    <property type="match status" value="1"/>
</dbReference>
<evidence type="ECO:0000256" key="1">
    <source>
        <dbReference type="ARBA" id="ARBA00004123"/>
    </source>
</evidence>
<dbReference type="InterPro" id="IPR005202">
    <property type="entry name" value="TF_GRAS"/>
</dbReference>
<dbReference type="PROSITE" id="PS50985">
    <property type="entry name" value="GRAS"/>
    <property type="match status" value="1"/>
</dbReference>
<keyword evidence="4" id="KW-0539">Nucleus</keyword>
<evidence type="ECO:0000313" key="7">
    <source>
        <dbReference type="Proteomes" id="UP000008311"/>
    </source>
</evidence>
<sequence>MCKVATYVAEALARRIYRLYPKLRVHVTDSSMNHGMQWPALLQAFSSQTRWSARFPINRNGAASHDNLDHLQEVGWKLGPMILFGKKL</sequence>